<dbReference type="GO" id="GO:0016491">
    <property type="term" value="F:oxidoreductase activity"/>
    <property type="evidence" value="ECO:0007669"/>
    <property type="project" value="UniProtKB-KW"/>
</dbReference>
<dbReference type="InterPro" id="IPR008274">
    <property type="entry name" value="AldOxase/xan_DH_MoCoBD1"/>
</dbReference>
<evidence type="ECO:0000256" key="2">
    <source>
        <dbReference type="ARBA" id="ARBA00023002"/>
    </source>
</evidence>
<dbReference type="STRING" id="1120920.SAMN03080599_02598"/>
<dbReference type="InterPro" id="IPR016208">
    <property type="entry name" value="Ald_Oxase/xanthine_DH-like"/>
</dbReference>
<evidence type="ECO:0000256" key="1">
    <source>
        <dbReference type="ARBA" id="ARBA00022505"/>
    </source>
</evidence>
<keyword evidence="5" id="KW-1185">Reference proteome</keyword>
<evidence type="ECO:0000313" key="4">
    <source>
        <dbReference type="EMBL" id="SCZ81082.1"/>
    </source>
</evidence>
<evidence type="ECO:0000259" key="3">
    <source>
        <dbReference type="SMART" id="SM01008"/>
    </source>
</evidence>
<keyword evidence="2" id="KW-0560">Oxidoreductase</keyword>
<dbReference type="PANTHER" id="PTHR11908">
    <property type="entry name" value="XANTHINE DEHYDROGENASE"/>
    <property type="match status" value="1"/>
</dbReference>
<dbReference type="InterPro" id="IPR036856">
    <property type="entry name" value="Ald_Oxase/Xan_DH_a/b_sf"/>
</dbReference>
<dbReference type="InterPro" id="IPR046867">
    <property type="entry name" value="AldOxase/xan_DH_MoCoBD2"/>
</dbReference>
<dbReference type="SUPFAM" id="SSF56003">
    <property type="entry name" value="Molybdenum cofactor-binding domain"/>
    <property type="match status" value="1"/>
</dbReference>
<dbReference type="Pfam" id="PF20256">
    <property type="entry name" value="MoCoBD_2"/>
    <property type="match status" value="1"/>
</dbReference>
<dbReference type="Gene3D" id="3.30.365.10">
    <property type="entry name" value="Aldehyde oxidase/xanthine dehydrogenase, molybdopterin binding domain"/>
    <property type="match status" value="4"/>
</dbReference>
<dbReference type="RefSeq" id="WP_092592191.1">
    <property type="nucleotide sequence ID" value="NZ_FMWL01000016.1"/>
</dbReference>
<sequence length="772" mass="83794">MTKDYKYIGKRISRMDTRDKALGRTRYVADMTRHGMLYGRLVTSEKAHAIVSVDKSEALAVDGVWAVFTHEDVPHKPYNSNQWYPGSTIKEDEHILHKLAKHVGDRVALVLGETMEAAERGCHALKLTYDELPPTIGISAARDAVLSGRNPDLLCFEKTLSCGNTDSGFEAADFIIEDIGSTQKVHHGAIENHVCMAEQDPFDNLIIWTPCQVVFQVQHVTAQALSLPYDKIRVIKADMGGSFGGKGMPVLEPICAFAALKTGRPVRIVMDRTSSIASTRMRNASEQRIRTGVSKEGKILAREIEIDFDGGAYTTNGAAIAVASGKKAFRAYEIEHQKYTGRTFFTNTTPGGACRGYGSPQVHAVSEINLNNAARMLGMDPVEFRIINAVKPQESIEGAVDQIGMPGIGNARLRDCLIEGREIFQWDERKANVAAKNNTKNNNRYAYGLGVAVGAHGNGYHGGFPDYTNVTLQIMPDDRVVVKIGIHDLGCGTVLTMQQIAAEVLDVSPGKIHIPQADTHQSPYDSAGTQASRVTFVCGGAVKAAAEGIKAKMTKLYASAFGCSQEQVIFEEGMIGCRSTNSTESSVSSVISEKMSLGRFAVYCESNLETTLKVDLEYKSIANPSVYSVAFVEAKVDRYLGLVDIEDILIVQDAGQIINLTLAEGQVQGGAQMSLGMALYEEVVFDNKGKLKTDNFSKYHMINAPSMPEIRTHFIEKGEPFGPFGAKSVGELAAVAPAPALINAINDALGTNITDYPATPERIIAALEGLNR</sequence>
<reference evidence="4 5" key="1">
    <citation type="submission" date="2016-10" db="EMBL/GenBank/DDBJ databases">
        <authorList>
            <person name="de Groot N.N."/>
        </authorList>
    </citation>
    <scope>NUCLEOTIDE SEQUENCE [LARGE SCALE GENOMIC DNA]</scope>
    <source>
        <strain evidence="4 5">DSM 2784</strain>
    </source>
</reference>
<dbReference type="Pfam" id="PF02738">
    <property type="entry name" value="MoCoBD_1"/>
    <property type="match status" value="1"/>
</dbReference>
<proteinExistence type="predicted"/>
<organism evidence="4 5">
    <name type="scientific">Acidaminobacter hydrogenoformans DSM 2784</name>
    <dbReference type="NCBI Taxonomy" id="1120920"/>
    <lineage>
        <taxon>Bacteria</taxon>
        <taxon>Bacillati</taxon>
        <taxon>Bacillota</taxon>
        <taxon>Clostridia</taxon>
        <taxon>Peptostreptococcales</taxon>
        <taxon>Acidaminobacteraceae</taxon>
        <taxon>Acidaminobacter</taxon>
    </lineage>
</organism>
<keyword evidence="1" id="KW-0500">Molybdenum</keyword>
<evidence type="ECO:0000313" key="5">
    <source>
        <dbReference type="Proteomes" id="UP000199208"/>
    </source>
</evidence>
<dbReference type="GO" id="GO:0005506">
    <property type="term" value="F:iron ion binding"/>
    <property type="evidence" value="ECO:0007669"/>
    <property type="project" value="InterPro"/>
</dbReference>
<dbReference type="EMBL" id="FMWL01000016">
    <property type="protein sequence ID" value="SCZ81082.1"/>
    <property type="molecule type" value="Genomic_DNA"/>
</dbReference>
<dbReference type="SUPFAM" id="SSF54665">
    <property type="entry name" value="CO dehydrogenase molybdoprotein N-domain-like"/>
    <property type="match status" value="1"/>
</dbReference>
<dbReference type="Pfam" id="PF01315">
    <property type="entry name" value="Ald_Xan_dh_C"/>
    <property type="match status" value="1"/>
</dbReference>
<dbReference type="Proteomes" id="UP000199208">
    <property type="component" value="Unassembled WGS sequence"/>
</dbReference>
<dbReference type="InterPro" id="IPR000674">
    <property type="entry name" value="Ald_Oxase/Xan_DH_a/b"/>
</dbReference>
<dbReference type="InterPro" id="IPR037165">
    <property type="entry name" value="AldOxase/xan_DH_Mopterin-bd_sf"/>
</dbReference>
<name>A0A1G5S3U4_9FIRM</name>
<gene>
    <name evidence="4" type="ORF">SAMN03080599_02598</name>
</gene>
<dbReference type="PANTHER" id="PTHR11908:SF132">
    <property type="entry name" value="ALDEHYDE OXIDASE 1-RELATED"/>
    <property type="match status" value="1"/>
</dbReference>
<dbReference type="Gene3D" id="3.90.1170.50">
    <property type="entry name" value="Aldehyde oxidase/xanthine dehydrogenase, a/b hammerhead"/>
    <property type="match status" value="1"/>
</dbReference>
<accession>A0A1G5S3U4</accession>
<dbReference type="AlphaFoldDB" id="A0A1G5S3U4"/>
<feature type="domain" description="Aldehyde oxidase/xanthine dehydrogenase a/b hammerhead" evidence="3">
    <location>
        <begin position="22"/>
        <end position="133"/>
    </location>
</feature>
<dbReference type="SMART" id="SM01008">
    <property type="entry name" value="Ald_Xan_dh_C"/>
    <property type="match status" value="1"/>
</dbReference>
<protein>
    <submittedName>
        <fullName evidence="4">Xanthine dehydrogenase molybdenum-binding subunit</fullName>
    </submittedName>
</protein>
<dbReference type="OrthoDB" id="9759099at2"/>